<organism evidence="2 3">
    <name type="scientific">Kouleothrix aurantiaca</name>
    <dbReference type="NCBI Taxonomy" id="186479"/>
    <lineage>
        <taxon>Bacteria</taxon>
        <taxon>Bacillati</taxon>
        <taxon>Chloroflexota</taxon>
        <taxon>Chloroflexia</taxon>
        <taxon>Chloroflexales</taxon>
        <taxon>Roseiflexineae</taxon>
        <taxon>Roseiflexaceae</taxon>
        <taxon>Kouleothrix</taxon>
    </lineage>
</organism>
<dbReference type="PANTHER" id="PTHR30008:SF0">
    <property type="entry name" value="EXODEOXYRIBONUCLEASE 7 LARGE SUBUNIT"/>
    <property type="match status" value="1"/>
</dbReference>
<accession>A0A0N8PSC4</accession>
<evidence type="ECO:0000313" key="2">
    <source>
        <dbReference type="EMBL" id="KPV52333.1"/>
    </source>
</evidence>
<evidence type="ECO:0000313" key="3">
    <source>
        <dbReference type="Proteomes" id="UP000050509"/>
    </source>
</evidence>
<sequence>MLQILSVSQLNTYLRELLDADPIVRDIWIEGEVSNFSRPPSGHCYFTLKEGEAQIRAVSWRSSVARIGTMPGNGDAVLAHGRVAFYESSGQIQLYVDMIRPAGVGLLHARFEELKARLA</sequence>
<dbReference type="EMBL" id="LJCR01000582">
    <property type="protein sequence ID" value="KPV52333.1"/>
    <property type="molecule type" value="Genomic_DNA"/>
</dbReference>
<dbReference type="GO" id="GO:0008855">
    <property type="term" value="F:exodeoxyribonuclease VII activity"/>
    <property type="evidence" value="ECO:0007669"/>
    <property type="project" value="InterPro"/>
</dbReference>
<dbReference type="InterPro" id="IPR025824">
    <property type="entry name" value="OB-fold_nuc-bd_dom"/>
</dbReference>
<feature type="domain" description="OB-fold nucleic acid binding" evidence="1">
    <location>
        <begin position="5"/>
        <end position="100"/>
    </location>
</feature>
<dbReference type="AlphaFoldDB" id="A0A0N8PSC4"/>
<dbReference type="InterPro" id="IPR003753">
    <property type="entry name" value="Exonuc_VII_L"/>
</dbReference>
<dbReference type="PANTHER" id="PTHR30008">
    <property type="entry name" value="EXODEOXYRIBONUCLEASE 7 LARGE SUBUNIT"/>
    <property type="match status" value="1"/>
</dbReference>
<evidence type="ECO:0000259" key="1">
    <source>
        <dbReference type="Pfam" id="PF13742"/>
    </source>
</evidence>
<dbReference type="PATRIC" id="fig|186479.3.peg.9146"/>
<protein>
    <recommendedName>
        <fullName evidence="1">OB-fold nucleic acid binding domain-containing protein</fullName>
    </recommendedName>
</protein>
<dbReference type="GO" id="GO:0006308">
    <property type="term" value="P:DNA catabolic process"/>
    <property type="evidence" value="ECO:0007669"/>
    <property type="project" value="InterPro"/>
</dbReference>
<comment type="caution">
    <text evidence="2">The sequence shown here is derived from an EMBL/GenBank/DDBJ whole genome shotgun (WGS) entry which is preliminary data.</text>
</comment>
<dbReference type="GO" id="GO:0003676">
    <property type="term" value="F:nucleic acid binding"/>
    <property type="evidence" value="ECO:0007669"/>
    <property type="project" value="InterPro"/>
</dbReference>
<dbReference type="Proteomes" id="UP000050509">
    <property type="component" value="Unassembled WGS sequence"/>
</dbReference>
<gene>
    <name evidence="2" type="ORF">SE17_16155</name>
</gene>
<dbReference type="Pfam" id="PF13742">
    <property type="entry name" value="tRNA_anti_2"/>
    <property type="match status" value="1"/>
</dbReference>
<dbReference type="GO" id="GO:0009318">
    <property type="term" value="C:exodeoxyribonuclease VII complex"/>
    <property type="evidence" value="ECO:0007669"/>
    <property type="project" value="InterPro"/>
</dbReference>
<dbReference type="CDD" id="cd04489">
    <property type="entry name" value="ExoVII_LU_OBF"/>
    <property type="match status" value="1"/>
</dbReference>
<proteinExistence type="predicted"/>
<keyword evidence="3" id="KW-1185">Reference proteome</keyword>
<name>A0A0N8PSC4_9CHLR</name>
<reference evidence="2 3" key="1">
    <citation type="submission" date="2015-09" db="EMBL/GenBank/DDBJ databases">
        <title>Draft genome sequence of Kouleothrix aurantiaca JCM 19913.</title>
        <authorList>
            <person name="Hemp J."/>
        </authorList>
    </citation>
    <scope>NUCLEOTIDE SEQUENCE [LARGE SCALE GENOMIC DNA]</scope>
    <source>
        <strain evidence="2 3">COM-B</strain>
    </source>
</reference>